<keyword evidence="3" id="KW-1185">Reference proteome</keyword>
<protein>
    <submittedName>
        <fullName evidence="2">Uncharacterized protein</fullName>
    </submittedName>
</protein>
<comment type="caution">
    <text evidence="2">The sequence shown here is derived from an EMBL/GenBank/DDBJ whole genome shotgun (WGS) entry which is preliminary data.</text>
</comment>
<feature type="region of interest" description="Disordered" evidence="1">
    <location>
        <begin position="24"/>
        <end position="58"/>
    </location>
</feature>
<dbReference type="Proteomes" id="UP001304298">
    <property type="component" value="Unassembled WGS sequence"/>
</dbReference>
<dbReference type="PROSITE" id="PS51257">
    <property type="entry name" value="PROKAR_LIPOPROTEIN"/>
    <property type="match status" value="1"/>
</dbReference>
<proteinExistence type="predicted"/>
<sequence length="196" mass="19241">MSLFRSSCPALAAVLAFGVAGCSTPSSGGTETSTTEVPPTTGTPSAEPTGPETPRTADDAGVAISIPQLPIGGGADDSSARDQCVTVSWLQPELLPDDGVEVTGIQVTPRGAFSVGGQCGDPKACAGFTFGAGADTCSVAVTARGTGGGARLTVQGKAVCAPGKESSCQDLRSRVSPGSIPLTQPDPTATETTATG</sequence>
<feature type="compositionally biased region" description="Polar residues" evidence="1">
    <location>
        <begin position="181"/>
        <end position="196"/>
    </location>
</feature>
<reference evidence="2 3" key="1">
    <citation type="submission" date="2023-12" db="EMBL/GenBank/DDBJ databases">
        <title>Amycolatopsis sp. V23-08.</title>
        <authorList>
            <person name="Somphong A."/>
        </authorList>
    </citation>
    <scope>NUCLEOTIDE SEQUENCE [LARGE SCALE GENOMIC DNA]</scope>
    <source>
        <strain evidence="2 3">V23-08</strain>
    </source>
</reference>
<gene>
    <name evidence="2" type="ORF">VA596_13390</name>
</gene>
<evidence type="ECO:0000313" key="2">
    <source>
        <dbReference type="EMBL" id="MEA5360535.1"/>
    </source>
</evidence>
<dbReference type="RefSeq" id="WP_323326762.1">
    <property type="nucleotide sequence ID" value="NZ_JAYFSI010000002.1"/>
</dbReference>
<feature type="region of interest" description="Disordered" evidence="1">
    <location>
        <begin position="168"/>
        <end position="196"/>
    </location>
</feature>
<organism evidence="2 3">
    <name type="scientific">Amycolatopsis heterodermiae</name>
    <dbReference type="NCBI Taxonomy" id="3110235"/>
    <lineage>
        <taxon>Bacteria</taxon>
        <taxon>Bacillati</taxon>
        <taxon>Actinomycetota</taxon>
        <taxon>Actinomycetes</taxon>
        <taxon>Pseudonocardiales</taxon>
        <taxon>Pseudonocardiaceae</taxon>
        <taxon>Amycolatopsis</taxon>
    </lineage>
</organism>
<evidence type="ECO:0000256" key="1">
    <source>
        <dbReference type="SAM" id="MobiDB-lite"/>
    </source>
</evidence>
<accession>A0ABU5R4A3</accession>
<feature type="compositionally biased region" description="Low complexity" evidence="1">
    <location>
        <begin position="24"/>
        <end position="45"/>
    </location>
</feature>
<evidence type="ECO:0000313" key="3">
    <source>
        <dbReference type="Proteomes" id="UP001304298"/>
    </source>
</evidence>
<name>A0ABU5R4A3_9PSEU</name>
<dbReference type="EMBL" id="JAYFSI010000002">
    <property type="protein sequence ID" value="MEA5360535.1"/>
    <property type="molecule type" value="Genomic_DNA"/>
</dbReference>